<feature type="chain" id="PRO_5002434627" evidence="1">
    <location>
        <begin position="24"/>
        <end position="48"/>
    </location>
</feature>
<reference evidence="2" key="2">
    <citation type="journal article" date="2015" name="Fish Shellfish Immunol.">
        <title>Early steps in the European eel (Anguilla anguilla)-Vibrio vulnificus interaction in the gills: Role of the RtxA13 toxin.</title>
        <authorList>
            <person name="Callol A."/>
            <person name="Pajuelo D."/>
            <person name="Ebbesson L."/>
            <person name="Teles M."/>
            <person name="MacKenzie S."/>
            <person name="Amaro C."/>
        </authorList>
    </citation>
    <scope>NUCLEOTIDE SEQUENCE</scope>
</reference>
<proteinExistence type="predicted"/>
<protein>
    <submittedName>
        <fullName evidence="2">Uncharacterized protein</fullName>
    </submittedName>
</protein>
<accession>A0A0E9WQ60</accession>
<keyword evidence="1" id="KW-0732">Signal</keyword>
<evidence type="ECO:0000256" key="1">
    <source>
        <dbReference type="SAM" id="SignalP"/>
    </source>
</evidence>
<name>A0A0E9WQ60_ANGAN</name>
<dbReference type="AlphaFoldDB" id="A0A0E9WQ60"/>
<evidence type="ECO:0000313" key="2">
    <source>
        <dbReference type="EMBL" id="JAH92401.1"/>
    </source>
</evidence>
<feature type="signal peptide" evidence="1">
    <location>
        <begin position="1"/>
        <end position="23"/>
    </location>
</feature>
<organism evidence="2">
    <name type="scientific">Anguilla anguilla</name>
    <name type="common">European freshwater eel</name>
    <name type="synonym">Muraena anguilla</name>
    <dbReference type="NCBI Taxonomy" id="7936"/>
    <lineage>
        <taxon>Eukaryota</taxon>
        <taxon>Metazoa</taxon>
        <taxon>Chordata</taxon>
        <taxon>Craniata</taxon>
        <taxon>Vertebrata</taxon>
        <taxon>Euteleostomi</taxon>
        <taxon>Actinopterygii</taxon>
        <taxon>Neopterygii</taxon>
        <taxon>Teleostei</taxon>
        <taxon>Anguilliformes</taxon>
        <taxon>Anguillidae</taxon>
        <taxon>Anguilla</taxon>
    </lineage>
</organism>
<sequence>MMKGISLFEYYWSCVLLTWTVRAESVISITIVSSNRCLQFIEVWNISS</sequence>
<dbReference type="EMBL" id="GBXM01016176">
    <property type="protein sequence ID" value="JAH92401.1"/>
    <property type="molecule type" value="Transcribed_RNA"/>
</dbReference>
<reference evidence="2" key="1">
    <citation type="submission" date="2014-11" db="EMBL/GenBank/DDBJ databases">
        <authorList>
            <person name="Amaro Gonzalez C."/>
        </authorList>
    </citation>
    <scope>NUCLEOTIDE SEQUENCE</scope>
</reference>